<keyword evidence="1" id="KW-0479">Metal-binding</keyword>
<dbReference type="GO" id="GO:0046872">
    <property type="term" value="F:metal ion binding"/>
    <property type="evidence" value="ECO:0007669"/>
    <property type="project" value="UniProtKB-KW"/>
</dbReference>
<reference evidence="6" key="1">
    <citation type="submission" date="2016-11" db="EMBL/GenBank/DDBJ databases">
        <authorList>
            <person name="Varghese N."/>
            <person name="Submissions S."/>
        </authorList>
    </citation>
    <scope>NUCLEOTIDE SEQUENCE [LARGE SCALE GENOMIC DNA]</scope>
    <source>
        <strain evidence="6">DSM 10349</strain>
    </source>
</reference>
<dbReference type="GO" id="GO:0051536">
    <property type="term" value="F:iron-sulfur cluster binding"/>
    <property type="evidence" value="ECO:0007669"/>
    <property type="project" value="UniProtKB-KW"/>
</dbReference>
<dbReference type="Gene3D" id="3.80.30.30">
    <property type="match status" value="1"/>
</dbReference>
<dbReference type="SFLD" id="SFLDG01084">
    <property type="entry name" value="Uncharacterised_Radical_SAM_Su"/>
    <property type="match status" value="1"/>
</dbReference>
<evidence type="ECO:0000256" key="2">
    <source>
        <dbReference type="ARBA" id="ARBA00023004"/>
    </source>
</evidence>
<dbReference type="RefSeq" id="WP_072910405.1">
    <property type="nucleotide sequence ID" value="NZ_FRAR01000004.1"/>
</dbReference>
<dbReference type="OrthoDB" id="9785699at2"/>
<sequence length="288" mass="32953">MHYKDAKSILSSKNGMNPYRGCTHGCIYCDSRSECYGMTYTFEDVEVKQNAPQLLEDALRKKRGRSMIATGAMSDPYLPLEKSERLTRHCLEIIDRYGFGFSVITKSDLVLRDMDLLQSIHHKAKCVVQMTLTTYDEALCRILEPNVATTRRRFEVLKELQSAGIPTVVWLTPILPFLNDTEENIQELLSYCGEAGVRGILTFGIGMTLRSGNREYFYQKLDEHFPGMKQRYMRAFGTAYGIKSPNGKTLGKLVKEFCKQNDILCGTQTVFDYLNQLDRPQEQLSLFE</sequence>
<protein>
    <submittedName>
        <fullName evidence="5">DNA repair photolyase</fullName>
    </submittedName>
</protein>
<evidence type="ECO:0000259" key="4">
    <source>
        <dbReference type="Pfam" id="PF04055"/>
    </source>
</evidence>
<evidence type="ECO:0000313" key="5">
    <source>
        <dbReference type="EMBL" id="SHJ96405.1"/>
    </source>
</evidence>
<dbReference type="Proteomes" id="UP000183997">
    <property type="component" value="Unassembled WGS sequence"/>
</dbReference>
<organism evidence="5 6">
    <name type="scientific">Desulforamulus aeronauticus DSM 10349</name>
    <dbReference type="NCBI Taxonomy" id="1121421"/>
    <lineage>
        <taxon>Bacteria</taxon>
        <taxon>Bacillati</taxon>
        <taxon>Bacillota</taxon>
        <taxon>Clostridia</taxon>
        <taxon>Eubacteriales</taxon>
        <taxon>Peptococcaceae</taxon>
        <taxon>Desulforamulus</taxon>
    </lineage>
</organism>
<accession>A0A1M6NKX4</accession>
<dbReference type="AlphaFoldDB" id="A0A1M6NKX4"/>
<proteinExistence type="predicted"/>
<keyword evidence="5" id="KW-0456">Lyase</keyword>
<dbReference type="STRING" id="1121421.SAMN02745123_00195"/>
<keyword evidence="6" id="KW-1185">Reference proteome</keyword>
<evidence type="ECO:0000256" key="3">
    <source>
        <dbReference type="ARBA" id="ARBA00023014"/>
    </source>
</evidence>
<dbReference type="Pfam" id="PF04055">
    <property type="entry name" value="Radical_SAM"/>
    <property type="match status" value="1"/>
</dbReference>
<dbReference type="CDD" id="cd01335">
    <property type="entry name" value="Radical_SAM"/>
    <property type="match status" value="1"/>
</dbReference>
<dbReference type="PANTHER" id="PTHR43432:SF3">
    <property type="entry name" value="SLR0285 PROTEIN"/>
    <property type="match status" value="1"/>
</dbReference>
<dbReference type="SFLD" id="SFLDS00029">
    <property type="entry name" value="Radical_SAM"/>
    <property type="match status" value="1"/>
</dbReference>
<dbReference type="SUPFAM" id="SSF102114">
    <property type="entry name" value="Radical SAM enzymes"/>
    <property type="match status" value="1"/>
</dbReference>
<name>A0A1M6NKX4_9FIRM</name>
<keyword evidence="3" id="KW-0411">Iron-sulfur</keyword>
<feature type="domain" description="Radical SAM core" evidence="4">
    <location>
        <begin position="16"/>
        <end position="188"/>
    </location>
</feature>
<dbReference type="PANTHER" id="PTHR43432">
    <property type="entry name" value="SLR0285 PROTEIN"/>
    <property type="match status" value="1"/>
</dbReference>
<evidence type="ECO:0000313" key="6">
    <source>
        <dbReference type="Proteomes" id="UP000183997"/>
    </source>
</evidence>
<dbReference type="InterPro" id="IPR007197">
    <property type="entry name" value="rSAM"/>
</dbReference>
<evidence type="ECO:0000256" key="1">
    <source>
        <dbReference type="ARBA" id="ARBA00022723"/>
    </source>
</evidence>
<dbReference type="InterPro" id="IPR040086">
    <property type="entry name" value="MJ0683-like"/>
</dbReference>
<gene>
    <name evidence="5" type="ORF">SAMN02745123_00195</name>
</gene>
<dbReference type="InterPro" id="IPR058240">
    <property type="entry name" value="rSAM_sf"/>
</dbReference>
<dbReference type="GO" id="GO:0016829">
    <property type="term" value="F:lyase activity"/>
    <property type="evidence" value="ECO:0007669"/>
    <property type="project" value="UniProtKB-KW"/>
</dbReference>
<dbReference type="EMBL" id="FRAR01000004">
    <property type="protein sequence ID" value="SHJ96405.1"/>
    <property type="molecule type" value="Genomic_DNA"/>
</dbReference>
<keyword evidence="2" id="KW-0408">Iron</keyword>